<name>A0A7R7DL77_9ACTN</name>
<dbReference type="Proteomes" id="UP000611640">
    <property type="component" value="Chromosome"/>
</dbReference>
<dbReference type="KEGG" id="atl:Athai_12380"/>
<evidence type="ECO:0000313" key="3">
    <source>
        <dbReference type="Proteomes" id="UP000611640"/>
    </source>
</evidence>
<protein>
    <submittedName>
        <fullName evidence="2">Uncharacterized protein</fullName>
    </submittedName>
</protein>
<keyword evidence="3" id="KW-1185">Reference proteome</keyword>
<sequence>MHEHLVAPPAQLVDEHRRHPVGRVGRHRNPHVPILGTLGGSWRFGRSAAAPDFHAGLAAEPDSMDRYGALTERFPGRRSIAHRGALAQNQFSRGLLSFACEVR</sequence>
<accession>A0A7R7DL77</accession>
<reference evidence="2 3" key="1">
    <citation type="submission" date="2020-08" db="EMBL/GenBank/DDBJ databases">
        <title>Whole genome shotgun sequence of Actinocatenispora thailandica NBRC 105041.</title>
        <authorList>
            <person name="Komaki H."/>
            <person name="Tamura T."/>
        </authorList>
    </citation>
    <scope>NUCLEOTIDE SEQUENCE [LARGE SCALE GENOMIC DNA]</scope>
    <source>
        <strain evidence="2 3">NBRC 105041</strain>
    </source>
</reference>
<dbReference type="EMBL" id="AP023355">
    <property type="protein sequence ID" value="BCJ33735.1"/>
    <property type="molecule type" value="Genomic_DNA"/>
</dbReference>
<organism evidence="2 3">
    <name type="scientific">Actinocatenispora thailandica</name>
    <dbReference type="NCBI Taxonomy" id="227318"/>
    <lineage>
        <taxon>Bacteria</taxon>
        <taxon>Bacillati</taxon>
        <taxon>Actinomycetota</taxon>
        <taxon>Actinomycetes</taxon>
        <taxon>Micromonosporales</taxon>
        <taxon>Micromonosporaceae</taxon>
        <taxon>Actinocatenispora</taxon>
    </lineage>
</organism>
<feature type="compositionally biased region" description="Basic residues" evidence="1">
    <location>
        <begin position="18"/>
        <end position="30"/>
    </location>
</feature>
<evidence type="ECO:0000256" key="1">
    <source>
        <dbReference type="SAM" id="MobiDB-lite"/>
    </source>
</evidence>
<proteinExistence type="predicted"/>
<evidence type="ECO:0000313" key="2">
    <source>
        <dbReference type="EMBL" id="BCJ33735.1"/>
    </source>
</evidence>
<feature type="region of interest" description="Disordered" evidence="1">
    <location>
        <begin position="1"/>
        <end position="30"/>
    </location>
</feature>
<gene>
    <name evidence="2" type="ORF">Athai_12380</name>
</gene>
<dbReference type="AlphaFoldDB" id="A0A7R7DL77"/>